<evidence type="ECO:0000313" key="2">
    <source>
        <dbReference type="Proteomes" id="UP001082899"/>
    </source>
</evidence>
<accession>A0ABT3ZLU8</accession>
<dbReference type="Proteomes" id="UP001082899">
    <property type="component" value="Unassembled WGS sequence"/>
</dbReference>
<name>A0ABT3ZLU8_9BURK</name>
<reference evidence="1" key="1">
    <citation type="submission" date="2022-11" db="EMBL/GenBank/DDBJ databases">
        <title>Robbsia betulipollinis sp. nov., isolated from pollen of birch (Betula pendula).</title>
        <authorList>
            <person name="Shi H."/>
            <person name="Ambika Manirajan B."/>
            <person name="Ratering S."/>
            <person name="Geissler-Plaum R."/>
            <person name="Schnell S."/>
        </authorList>
    </citation>
    <scope>NUCLEOTIDE SEQUENCE</scope>
    <source>
        <strain evidence="1">Bb-Pol-6</strain>
    </source>
</reference>
<sequence length="1427" mass="158374">MTAGAARFRALHNHRPRDAAFPPQDFVLANATASPDTRAFSRLSGTSAGLLAPPSPAASARTVWTHDLEREASKLTQTPWQTSRQTLGDDLWASAGVAAWWALRYAINVDTAASRLHRARAFAYGAFDVPASQAPADADGASSRGSDDMLLDAWVRTRIALASVADRHLAEREARAIVMQEAENACRSNATPIPVETLYLLVMADDLPLQYDVEAIRRRYYAIWNPSLALRTVAYGRCVLLPAVESVGEIEALPAAVQRGIDIAALLFFTIESDARQAWAIACAHGQPSRAALRGAFAARMPAEKRDVELLDQLFQPTAIPGQIHHDGITLRNALGRTFEDLLTSEEMRHPLGMDAVSPAHRRQLLARKFVQFNLSILYPLGSVRHAIATTVERISSFLGEDVPPGLHTDTGLLEAFRQARRAWADADDGLSSADLLLAGQLAAANGVRLETAETLRAWFDRAIAEPFRAVGESMRAEGVQGPSPLEWLTESMQKRRDENRTVPFATLPYEYQWAIDLVRRQKERIARNDAGYFFLEKFADSRRTGLNFAQIPYFEQRSAFYKRAFLSVDPAELTHEILLGETWQERGEASLAYANERMFATYGAAPTIDLTAIAVEKLYAAGLNSYEAHAARHINIHGSDAELCEPITGSYVDAFLHICAQVSNAQHFFIPSGKAIHPLELLAPVIEEFNARLPSDSWVRVAALETFRSAGTVPSSEGLQDAIAQIVQKHRILSAGEILLKEILDVRNLIPLYASTQAIRQGFTQKRYYAVLFGVISMAAEISSITNPVLSIGGAQPFSTAAKRMSGMRRGSGINVVDGVSAFCSWPPSITAFKALKPWEELTHPPERLFDADLRLLPIRDRRPVRQLPETRLPWGARASVARARDGDPDVTWNGFDVIFCPQENTTFLARPAGPHHYAKIDWLTLQPAEPPEFIRQDENGEFHSIDTTTPLAPPLFGDSLLNDRPTIRQITALLDIATDATPRNFRRLFDARFDIRYTAAAQAFRQAHPSRGYALPDLLEDAYMRSTVARRVFHHFVDTTTARDTIPVSIDLAGTPRTVVSQNANGTVTAADAIVLPADRDDASLRYQSVRGIEPPALIRTVLHEFFHAWTLLPDPAVSEARHHRGAVVWLTEATLRQMEHPVHPRIAYGLWEKDITQGGEEYQNTVLWSGLEDRLIEQRIPALGMFDGLSKAYGVPVEHRVTVNQVLSLLPPVANADAATASALFISQFESLFKTNDARPGATPAHQTRLCASVRILIRHCAAHSPLMQRLLAAHPVNATQQWQFRMDVMPRDPDRNVQQLYEVNVFGRQVTFLSGPASYLSRNGIRPVTLEMRILDAAIAQLTEKTAPSRHASPYLDRGAVVWLSDRILEESGYDFPKRLHRALLFDRYGTHRQQAMAEFARARWAAEIEDRYIAGVLAGNRV</sequence>
<evidence type="ECO:0000313" key="1">
    <source>
        <dbReference type="EMBL" id="MCY0387481.1"/>
    </source>
</evidence>
<protein>
    <submittedName>
        <fullName evidence="1">PipA/GogA/GtgA family type III secretion system effector</fullName>
    </submittedName>
</protein>
<dbReference type="InterPro" id="IPR010777">
    <property type="entry name" value="PipA"/>
</dbReference>
<dbReference type="EMBL" id="JAPMXC010000001">
    <property type="protein sequence ID" value="MCY0387481.1"/>
    <property type="molecule type" value="Genomic_DNA"/>
</dbReference>
<proteinExistence type="predicted"/>
<organism evidence="1 2">
    <name type="scientific">Robbsia betulipollinis</name>
    <dbReference type="NCBI Taxonomy" id="2981849"/>
    <lineage>
        <taxon>Bacteria</taxon>
        <taxon>Pseudomonadati</taxon>
        <taxon>Pseudomonadota</taxon>
        <taxon>Betaproteobacteria</taxon>
        <taxon>Burkholderiales</taxon>
        <taxon>Burkholderiaceae</taxon>
        <taxon>Robbsia</taxon>
    </lineage>
</organism>
<dbReference type="RefSeq" id="WP_267847220.1">
    <property type="nucleotide sequence ID" value="NZ_JAPMXC010000001.1"/>
</dbReference>
<gene>
    <name evidence="1" type="ORF">OVY01_09585</name>
</gene>
<keyword evidence="2" id="KW-1185">Reference proteome</keyword>
<dbReference type="Pfam" id="PF07108">
    <property type="entry name" value="PipA"/>
    <property type="match status" value="1"/>
</dbReference>
<comment type="caution">
    <text evidence="1">The sequence shown here is derived from an EMBL/GenBank/DDBJ whole genome shotgun (WGS) entry which is preliminary data.</text>
</comment>